<gene>
    <name evidence="1" type="ORF">ACFQ47_02775</name>
</gene>
<dbReference type="RefSeq" id="WP_125696805.1">
    <property type="nucleotide sequence ID" value="NZ_JBHTOG010000012.1"/>
</dbReference>
<proteinExistence type="predicted"/>
<reference evidence="2" key="1">
    <citation type="journal article" date="2019" name="Int. J. Syst. Evol. Microbiol.">
        <title>The Global Catalogue of Microorganisms (GCM) 10K type strain sequencing project: providing services to taxonomists for standard genome sequencing and annotation.</title>
        <authorList>
            <consortium name="The Broad Institute Genomics Platform"/>
            <consortium name="The Broad Institute Genome Sequencing Center for Infectious Disease"/>
            <person name="Wu L."/>
            <person name="Ma J."/>
        </authorList>
    </citation>
    <scope>NUCLEOTIDE SEQUENCE [LARGE SCALE GENOMIC DNA]</scope>
    <source>
        <strain evidence="2">CCM 8947</strain>
    </source>
</reference>
<dbReference type="EMBL" id="JBHTOG010000012">
    <property type="protein sequence ID" value="MFD1431611.1"/>
    <property type="molecule type" value="Genomic_DNA"/>
</dbReference>
<protein>
    <submittedName>
        <fullName evidence="1">Uncharacterized protein</fullName>
    </submittedName>
</protein>
<comment type="caution">
    <text evidence="1">The sequence shown here is derived from an EMBL/GenBank/DDBJ whole genome shotgun (WGS) entry which is preliminary data.</text>
</comment>
<dbReference type="Proteomes" id="UP001597192">
    <property type="component" value="Unassembled WGS sequence"/>
</dbReference>
<evidence type="ECO:0000313" key="1">
    <source>
        <dbReference type="EMBL" id="MFD1431611.1"/>
    </source>
</evidence>
<name>A0ABW4CQ18_9LACO</name>
<sequence>MAKSVTINELTPDAQNAAVESFAKFYLDKFSNEGLDVIAQIDGTGHIADINQWLIDNPALSSEARIAGLLVARHDNFVELLSVLKTTFNESGIPDVSWSDWFKEQETKIPQGR</sequence>
<accession>A0ABW4CQ18</accession>
<evidence type="ECO:0000313" key="2">
    <source>
        <dbReference type="Proteomes" id="UP001597192"/>
    </source>
</evidence>
<organism evidence="1 2">
    <name type="scientific">Lacticaseibacillus yichunensis</name>
    <dbReference type="NCBI Taxonomy" id="2486015"/>
    <lineage>
        <taxon>Bacteria</taxon>
        <taxon>Bacillati</taxon>
        <taxon>Bacillota</taxon>
        <taxon>Bacilli</taxon>
        <taxon>Lactobacillales</taxon>
        <taxon>Lactobacillaceae</taxon>
        <taxon>Lacticaseibacillus</taxon>
    </lineage>
</organism>
<keyword evidence="2" id="KW-1185">Reference proteome</keyword>